<keyword evidence="2" id="KW-1185">Reference proteome</keyword>
<organism evidence="1 2">
    <name type="scientific">Eumeta variegata</name>
    <name type="common">Bagworm moth</name>
    <name type="synonym">Eumeta japonica</name>
    <dbReference type="NCBI Taxonomy" id="151549"/>
    <lineage>
        <taxon>Eukaryota</taxon>
        <taxon>Metazoa</taxon>
        <taxon>Ecdysozoa</taxon>
        <taxon>Arthropoda</taxon>
        <taxon>Hexapoda</taxon>
        <taxon>Insecta</taxon>
        <taxon>Pterygota</taxon>
        <taxon>Neoptera</taxon>
        <taxon>Endopterygota</taxon>
        <taxon>Lepidoptera</taxon>
        <taxon>Glossata</taxon>
        <taxon>Ditrysia</taxon>
        <taxon>Tineoidea</taxon>
        <taxon>Psychidae</taxon>
        <taxon>Oiketicinae</taxon>
        <taxon>Eumeta</taxon>
    </lineage>
</organism>
<protein>
    <submittedName>
        <fullName evidence="1">Uncharacterized protein</fullName>
    </submittedName>
</protein>
<name>A0A4C1SBI2_EUMVA</name>
<dbReference type="EMBL" id="BGZK01000002">
    <property type="protein sequence ID" value="GBO99205.1"/>
    <property type="molecule type" value="Genomic_DNA"/>
</dbReference>
<dbReference type="Proteomes" id="UP000299102">
    <property type="component" value="Unassembled WGS sequence"/>
</dbReference>
<evidence type="ECO:0000313" key="1">
    <source>
        <dbReference type="EMBL" id="GBO99205.1"/>
    </source>
</evidence>
<comment type="caution">
    <text evidence="1">The sequence shown here is derived from an EMBL/GenBank/DDBJ whole genome shotgun (WGS) entry which is preliminary data.</text>
</comment>
<proteinExistence type="predicted"/>
<dbReference type="AlphaFoldDB" id="A0A4C1SBI2"/>
<gene>
    <name evidence="1" type="ORF">EVAR_500_1</name>
</gene>
<evidence type="ECO:0000313" key="2">
    <source>
        <dbReference type="Proteomes" id="UP000299102"/>
    </source>
</evidence>
<reference evidence="1 2" key="1">
    <citation type="journal article" date="2019" name="Commun. Biol.">
        <title>The bagworm genome reveals a unique fibroin gene that provides high tensile strength.</title>
        <authorList>
            <person name="Kono N."/>
            <person name="Nakamura H."/>
            <person name="Ohtoshi R."/>
            <person name="Tomita M."/>
            <person name="Numata K."/>
            <person name="Arakawa K."/>
        </authorList>
    </citation>
    <scope>NUCLEOTIDE SEQUENCE [LARGE SCALE GENOMIC DNA]</scope>
</reference>
<sequence length="104" mass="11202">MSTGTIGALLSRALSAATESTNSQTKIKPNTPHSAYHVARPSVRLTSSQGKDRDVTYAPSEKIRAQRWVVIYLARAVLYSADRARAAGRVGADLTGVRRSAFRG</sequence>
<accession>A0A4C1SBI2</accession>